<accession>A0A177PF37</accession>
<evidence type="ECO:0000313" key="3">
    <source>
        <dbReference type="EMBL" id="OAI28029.1"/>
    </source>
</evidence>
<gene>
    <name evidence="3" type="ORF">A1355_17830</name>
</gene>
<feature type="domain" description="Penicillin-binding protein transpeptidase" evidence="2">
    <location>
        <begin position="54"/>
        <end position="248"/>
    </location>
</feature>
<sequence>MKTALLCLLAVWPSLGRADDPSLAALFAERQLSGTLIIVTADGSQRFVHNDARAGQRYASASTFKILNTLIALEQGAIDSDEVLKWDGVARSLPDWNRDHTLASAFKTSCVWCYQVLARRIGGQAYRSYLDDIDYGRLASDFNPTEFWLNGDLQISAAEQIEFLKKLQNRALPFADEHFETLRNIMLVERTPTYALRAKTGWAARGQPQIGWYVGSLETAAATWLFALNIDLRSEQDLPLRAQLLRAALRAKGIADLPP</sequence>
<dbReference type="STRING" id="702114.A1355_17830"/>
<dbReference type="SUPFAM" id="SSF56601">
    <property type="entry name" value="beta-lactamase/transpeptidase-like"/>
    <property type="match status" value="1"/>
</dbReference>
<feature type="chain" id="PRO_5008070297" evidence="1">
    <location>
        <begin position="19"/>
        <end position="259"/>
    </location>
</feature>
<keyword evidence="1" id="KW-0732">Signal</keyword>
<dbReference type="InterPro" id="IPR001460">
    <property type="entry name" value="PCN-bd_Tpept"/>
</dbReference>
<organism evidence="3 4">
    <name type="scientific">Methylomonas koyamae</name>
    <dbReference type="NCBI Taxonomy" id="702114"/>
    <lineage>
        <taxon>Bacteria</taxon>
        <taxon>Pseudomonadati</taxon>
        <taxon>Pseudomonadota</taxon>
        <taxon>Gammaproteobacteria</taxon>
        <taxon>Methylococcales</taxon>
        <taxon>Methylococcaceae</taxon>
        <taxon>Methylomonas</taxon>
    </lineage>
</organism>
<dbReference type="AlphaFoldDB" id="A0A177PF37"/>
<dbReference type="NCBIfam" id="NF012161">
    <property type="entry name" value="bla_class_D_main"/>
    <property type="match status" value="1"/>
</dbReference>
<dbReference type="Gene3D" id="3.40.710.10">
    <property type="entry name" value="DD-peptidase/beta-lactamase superfamily"/>
    <property type="match status" value="1"/>
</dbReference>
<evidence type="ECO:0000313" key="4">
    <source>
        <dbReference type="Proteomes" id="UP000077628"/>
    </source>
</evidence>
<dbReference type="EMBL" id="LUUK01000016">
    <property type="protein sequence ID" value="OAI28029.1"/>
    <property type="molecule type" value="Genomic_DNA"/>
</dbReference>
<protein>
    <submittedName>
        <fullName evidence="3">Class D beta-lactamase</fullName>
    </submittedName>
</protein>
<feature type="signal peptide" evidence="1">
    <location>
        <begin position="1"/>
        <end position="18"/>
    </location>
</feature>
<reference evidence="4" key="1">
    <citation type="submission" date="2016-03" db="EMBL/GenBank/DDBJ databases">
        <authorList>
            <person name="Heylen K."/>
            <person name="De Vos P."/>
            <person name="Vekeman B."/>
        </authorList>
    </citation>
    <scope>NUCLEOTIDE SEQUENCE [LARGE SCALE GENOMIC DNA]</scope>
    <source>
        <strain evidence="4">R-45383</strain>
    </source>
</reference>
<dbReference type="Pfam" id="PF00905">
    <property type="entry name" value="Transpeptidase"/>
    <property type="match status" value="1"/>
</dbReference>
<dbReference type="GO" id="GO:0008658">
    <property type="term" value="F:penicillin binding"/>
    <property type="evidence" value="ECO:0007669"/>
    <property type="project" value="InterPro"/>
</dbReference>
<evidence type="ECO:0000259" key="2">
    <source>
        <dbReference type="Pfam" id="PF00905"/>
    </source>
</evidence>
<proteinExistence type="predicted"/>
<dbReference type="InterPro" id="IPR012338">
    <property type="entry name" value="Beta-lactam/transpept-like"/>
</dbReference>
<name>A0A177PF37_9GAMM</name>
<dbReference type="Proteomes" id="UP000077628">
    <property type="component" value="Unassembled WGS sequence"/>
</dbReference>
<evidence type="ECO:0000256" key="1">
    <source>
        <dbReference type="SAM" id="SignalP"/>
    </source>
</evidence>
<comment type="caution">
    <text evidence="3">The sequence shown here is derived from an EMBL/GenBank/DDBJ whole genome shotgun (WGS) entry which is preliminary data.</text>
</comment>
<keyword evidence="4" id="KW-1185">Reference proteome</keyword>